<dbReference type="EMBL" id="CAWUPB010000122">
    <property type="protein sequence ID" value="CAK7323445.1"/>
    <property type="molecule type" value="Genomic_DNA"/>
</dbReference>
<accession>A0AAV1QR42</accession>
<name>A0AAV1QR42_9ROSI</name>
<reference evidence="1 3" key="1">
    <citation type="submission" date="2024-01" db="EMBL/GenBank/DDBJ databases">
        <authorList>
            <person name="Waweru B."/>
        </authorList>
    </citation>
    <scope>NUCLEOTIDE SEQUENCE [LARGE SCALE GENOMIC DNA]</scope>
</reference>
<evidence type="ECO:0000313" key="2">
    <source>
        <dbReference type="EMBL" id="CAK7323445.1"/>
    </source>
</evidence>
<dbReference type="EMBL" id="CAWUPB010000079">
    <property type="protein sequence ID" value="CAK7323265.1"/>
    <property type="molecule type" value="Genomic_DNA"/>
</dbReference>
<keyword evidence="3" id="KW-1185">Reference proteome</keyword>
<sequence>MSERSQKALMDGGSSYSAHAWVIEDVMDDKALVKKDQTRREEKEHQNQEITDAQRRYTSYHKNESIYSTKIGLENS</sequence>
<evidence type="ECO:0000313" key="3">
    <source>
        <dbReference type="Proteomes" id="UP001314170"/>
    </source>
</evidence>
<comment type="caution">
    <text evidence="1">The sequence shown here is derived from an EMBL/GenBank/DDBJ whole genome shotgun (WGS) entry which is preliminary data.</text>
</comment>
<gene>
    <name evidence="2" type="ORF">DCAF_LOCUS1074</name>
    <name evidence="1" type="ORF">DCAF_LOCUS886</name>
</gene>
<proteinExistence type="predicted"/>
<dbReference type="Proteomes" id="UP001314170">
    <property type="component" value="Unassembled WGS sequence"/>
</dbReference>
<protein>
    <submittedName>
        <fullName evidence="1">Uncharacterized protein</fullName>
    </submittedName>
</protein>
<organism evidence="1 3">
    <name type="scientific">Dovyalis caffra</name>
    <dbReference type="NCBI Taxonomy" id="77055"/>
    <lineage>
        <taxon>Eukaryota</taxon>
        <taxon>Viridiplantae</taxon>
        <taxon>Streptophyta</taxon>
        <taxon>Embryophyta</taxon>
        <taxon>Tracheophyta</taxon>
        <taxon>Spermatophyta</taxon>
        <taxon>Magnoliopsida</taxon>
        <taxon>eudicotyledons</taxon>
        <taxon>Gunneridae</taxon>
        <taxon>Pentapetalae</taxon>
        <taxon>rosids</taxon>
        <taxon>fabids</taxon>
        <taxon>Malpighiales</taxon>
        <taxon>Salicaceae</taxon>
        <taxon>Flacourtieae</taxon>
        <taxon>Dovyalis</taxon>
    </lineage>
</organism>
<evidence type="ECO:0000313" key="1">
    <source>
        <dbReference type="EMBL" id="CAK7323265.1"/>
    </source>
</evidence>
<dbReference type="AlphaFoldDB" id="A0AAV1QR42"/>